<evidence type="ECO:0000256" key="4">
    <source>
        <dbReference type="ARBA" id="ARBA00021870"/>
    </source>
</evidence>
<organism evidence="13">
    <name type="scientific">Ignavibacterium album</name>
    <dbReference type="NCBI Taxonomy" id="591197"/>
    <lineage>
        <taxon>Bacteria</taxon>
        <taxon>Pseudomonadati</taxon>
        <taxon>Ignavibacteriota</taxon>
        <taxon>Ignavibacteria</taxon>
        <taxon>Ignavibacteriales</taxon>
        <taxon>Ignavibacteriaceae</taxon>
        <taxon>Ignavibacterium</taxon>
    </lineage>
</organism>
<evidence type="ECO:0000259" key="11">
    <source>
        <dbReference type="Pfam" id="PF14841"/>
    </source>
</evidence>
<feature type="domain" description="Flagellar motor switch protein FliG N-terminal" evidence="12">
    <location>
        <begin position="16"/>
        <end position="111"/>
    </location>
</feature>
<protein>
    <recommendedName>
        <fullName evidence="4">Flagellar motor switch protein FliG</fullName>
    </recommendedName>
</protein>
<dbReference type="InterPro" id="IPR011002">
    <property type="entry name" value="FliG_a-hlx"/>
</dbReference>
<keyword evidence="13" id="KW-0966">Cell projection</keyword>
<dbReference type="GO" id="GO:0005886">
    <property type="term" value="C:plasma membrane"/>
    <property type="evidence" value="ECO:0007669"/>
    <property type="project" value="UniProtKB-SubCell"/>
</dbReference>
<sequence>MSEQHYKEDLLSKDQINGIQKAALLMIALDIETAAAVLKYLDPEQVEKISAEITRVKNIPSKVVDSIMQDFYDMVTAREYVLEGGLEYAQAILEKSFGMNKAIEIVDKVKSLTTLKGFDVLKKADSVQLVSFLNKEHPQTIALILSHLNPDQTAEALKELPPELRADVAYRIATLGKVSPQTLKQIEKVVDEMAGTTLSQSVSKIGGSKSLANILNRLNVNLTKEILEQIEINDPDVATEVKRLMFMFEDIVNIQDKDIQKILKEVDRKDLALALKVADETLRNKIFSNMSERAADLLKEELQYMGMVKLKEVEAAQSKIIDIVKSLEESGEISLNMRGSKEDVYV</sequence>
<evidence type="ECO:0000259" key="10">
    <source>
        <dbReference type="Pfam" id="PF01706"/>
    </source>
</evidence>
<dbReference type="InterPro" id="IPR032779">
    <property type="entry name" value="FliG_M"/>
</dbReference>
<evidence type="ECO:0000256" key="6">
    <source>
        <dbReference type="ARBA" id="ARBA00022500"/>
    </source>
</evidence>
<evidence type="ECO:0000259" key="12">
    <source>
        <dbReference type="Pfam" id="PF14842"/>
    </source>
</evidence>
<dbReference type="Gene3D" id="1.10.220.30">
    <property type="match status" value="3"/>
</dbReference>
<evidence type="ECO:0000313" key="13">
    <source>
        <dbReference type="EMBL" id="HGT47701.1"/>
    </source>
</evidence>
<evidence type="ECO:0000256" key="7">
    <source>
        <dbReference type="ARBA" id="ARBA00022779"/>
    </source>
</evidence>
<keyword evidence="5" id="KW-1003">Cell membrane</keyword>
<keyword evidence="9" id="KW-0975">Bacterial flagellum</keyword>
<dbReference type="PANTHER" id="PTHR30534">
    <property type="entry name" value="FLAGELLAR MOTOR SWITCH PROTEIN FLIG"/>
    <property type="match status" value="1"/>
</dbReference>
<proteinExistence type="inferred from homology"/>
<dbReference type="PRINTS" id="PR00954">
    <property type="entry name" value="FLGMOTORFLIG"/>
</dbReference>
<dbReference type="PANTHER" id="PTHR30534:SF0">
    <property type="entry name" value="FLAGELLAR MOTOR SWITCH PROTEIN FLIG"/>
    <property type="match status" value="1"/>
</dbReference>
<keyword evidence="13" id="KW-0282">Flagellum</keyword>
<dbReference type="InterPro" id="IPR028263">
    <property type="entry name" value="FliG_N"/>
</dbReference>
<dbReference type="AlphaFoldDB" id="A0A832CX07"/>
<dbReference type="GO" id="GO:0009425">
    <property type="term" value="C:bacterial-type flagellum basal body"/>
    <property type="evidence" value="ECO:0007669"/>
    <property type="project" value="UniProtKB-SubCell"/>
</dbReference>
<keyword evidence="13" id="KW-0969">Cilium</keyword>
<dbReference type="PIRSF" id="PIRSF003161">
    <property type="entry name" value="FliG"/>
    <property type="match status" value="1"/>
</dbReference>
<evidence type="ECO:0000256" key="3">
    <source>
        <dbReference type="ARBA" id="ARBA00010299"/>
    </source>
</evidence>
<evidence type="ECO:0000256" key="1">
    <source>
        <dbReference type="ARBA" id="ARBA00004117"/>
    </source>
</evidence>
<dbReference type="Pfam" id="PF14841">
    <property type="entry name" value="FliG_M"/>
    <property type="match status" value="1"/>
</dbReference>
<dbReference type="InterPro" id="IPR023087">
    <property type="entry name" value="Flg_Motor_Flig_C"/>
</dbReference>
<reference evidence="13" key="1">
    <citation type="journal article" date="2020" name="mSystems">
        <title>Genome- and Community-Level Interaction Insights into Carbon Utilization and Element Cycling Functions of Hydrothermarchaeota in Hydrothermal Sediment.</title>
        <authorList>
            <person name="Zhou Z."/>
            <person name="Liu Y."/>
            <person name="Xu W."/>
            <person name="Pan J."/>
            <person name="Luo Z.H."/>
            <person name="Li M."/>
        </authorList>
    </citation>
    <scope>NUCLEOTIDE SEQUENCE [LARGE SCALE GENOMIC DNA]</scope>
    <source>
        <strain evidence="13">SpSt-500</strain>
    </source>
</reference>
<comment type="caution">
    <text evidence="13">The sequence shown here is derived from an EMBL/GenBank/DDBJ whole genome shotgun (WGS) entry which is preliminary data.</text>
</comment>
<dbReference type="GO" id="GO:0006935">
    <property type="term" value="P:chemotaxis"/>
    <property type="evidence" value="ECO:0007669"/>
    <property type="project" value="UniProtKB-KW"/>
</dbReference>
<evidence type="ECO:0000256" key="2">
    <source>
        <dbReference type="ARBA" id="ARBA00004413"/>
    </source>
</evidence>
<keyword evidence="6" id="KW-0145">Chemotaxis</keyword>
<dbReference type="InterPro" id="IPR000090">
    <property type="entry name" value="Flg_Motor_Flig"/>
</dbReference>
<dbReference type="NCBIfam" id="TIGR00207">
    <property type="entry name" value="fliG"/>
    <property type="match status" value="1"/>
</dbReference>
<gene>
    <name evidence="13" type="primary">fliG</name>
    <name evidence="13" type="ORF">ENS56_06680</name>
</gene>
<dbReference type="SUPFAM" id="SSF48029">
    <property type="entry name" value="FliG"/>
    <property type="match status" value="2"/>
</dbReference>
<feature type="domain" description="Flagellar motor switch protein FliG middle" evidence="11">
    <location>
        <begin position="128"/>
        <end position="199"/>
    </location>
</feature>
<evidence type="ECO:0000256" key="8">
    <source>
        <dbReference type="ARBA" id="ARBA00023136"/>
    </source>
</evidence>
<evidence type="ECO:0000256" key="9">
    <source>
        <dbReference type="ARBA" id="ARBA00023143"/>
    </source>
</evidence>
<accession>A0A832CX07</accession>
<keyword evidence="7" id="KW-0283">Flagellar rotation</keyword>
<dbReference type="EMBL" id="DSVI01000007">
    <property type="protein sequence ID" value="HGT47701.1"/>
    <property type="molecule type" value="Genomic_DNA"/>
</dbReference>
<evidence type="ECO:0000256" key="5">
    <source>
        <dbReference type="ARBA" id="ARBA00022475"/>
    </source>
</evidence>
<comment type="similarity">
    <text evidence="3">Belongs to the FliG family.</text>
</comment>
<dbReference type="GO" id="GO:0071973">
    <property type="term" value="P:bacterial-type flagellum-dependent cell motility"/>
    <property type="evidence" value="ECO:0007669"/>
    <property type="project" value="InterPro"/>
</dbReference>
<keyword evidence="8" id="KW-0472">Membrane</keyword>
<dbReference type="Pfam" id="PF01706">
    <property type="entry name" value="FliG_C"/>
    <property type="match status" value="1"/>
</dbReference>
<dbReference type="GO" id="GO:0003774">
    <property type="term" value="F:cytoskeletal motor activity"/>
    <property type="evidence" value="ECO:0007669"/>
    <property type="project" value="InterPro"/>
</dbReference>
<name>A0A832CX07_9BACT</name>
<comment type="subcellular location">
    <subcellularLocation>
        <location evidence="1">Bacterial flagellum basal body</location>
    </subcellularLocation>
    <subcellularLocation>
        <location evidence="2">Cell membrane</location>
        <topology evidence="2">Peripheral membrane protein</topology>
        <orientation evidence="2">Cytoplasmic side</orientation>
    </subcellularLocation>
</comment>
<feature type="domain" description="Flagellar motor switch protein FliG C-terminal" evidence="10">
    <location>
        <begin position="228"/>
        <end position="335"/>
    </location>
</feature>
<dbReference type="Pfam" id="PF14842">
    <property type="entry name" value="FliG_N"/>
    <property type="match status" value="1"/>
</dbReference>